<proteinExistence type="inferred from homology"/>
<name>A0A8S1RZY0_PAROT</name>
<feature type="domain" description="Protein kinase" evidence="5">
    <location>
        <begin position="14"/>
        <end position="267"/>
    </location>
</feature>
<comment type="similarity">
    <text evidence="4">Belongs to the protein kinase superfamily.</text>
</comment>
<evidence type="ECO:0000259" key="5">
    <source>
        <dbReference type="PROSITE" id="PS50011"/>
    </source>
</evidence>
<dbReference type="PANTHER" id="PTHR44167:SF24">
    <property type="entry name" value="SERINE_THREONINE-PROTEIN KINASE CHK2"/>
    <property type="match status" value="1"/>
</dbReference>
<evidence type="ECO:0000256" key="4">
    <source>
        <dbReference type="RuleBase" id="RU000304"/>
    </source>
</evidence>
<reference evidence="6" key="1">
    <citation type="submission" date="2021-01" db="EMBL/GenBank/DDBJ databases">
        <authorList>
            <consortium name="Genoscope - CEA"/>
            <person name="William W."/>
        </authorList>
    </citation>
    <scope>NUCLEOTIDE SEQUENCE</scope>
</reference>
<keyword evidence="7" id="KW-1185">Reference proteome</keyword>
<dbReference type="PROSITE" id="PS00108">
    <property type="entry name" value="PROTEIN_KINASE_ST"/>
    <property type="match status" value="1"/>
</dbReference>
<feature type="binding site" evidence="3">
    <location>
        <position position="43"/>
    </location>
    <ligand>
        <name>ATP</name>
        <dbReference type="ChEBI" id="CHEBI:30616"/>
    </ligand>
</feature>
<keyword evidence="2 3" id="KW-0067">ATP-binding</keyword>
<organism evidence="6 7">
    <name type="scientific">Paramecium octaurelia</name>
    <dbReference type="NCBI Taxonomy" id="43137"/>
    <lineage>
        <taxon>Eukaryota</taxon>
        <taxon>Sar</taxon>
        <taxon>Alveolata</taxon>
        <taxon>Ciliophora</taxon>
        <taxon>Intramacronucleata</taxon>
        <taxon>Oligohymenophorea</taxon>
        <taxon>Peniculida</taxon>
        <taxon>Parameciidae</taxon>
        <taxon>Paramecium</taxon>
    </lineage>
</organism>
<dbReference type="PANTHER" id="PTHR44167">
    <property type="entry name" value="OVARIAN-SPECIFIC SERINE/THREONINE-PROTEIN KINASE LOK-RELATED"/>
    <property type="match status" value="1"/>
</dbReference>
<dbReference type="AlphaFoldDB" id="A0A8S1RZY0"/>
<sequence>MTDPSHIKINSNEYIIKAVLGQGSFGKVFKAEQFNSKKLFAIKVQKQINECEKMLILEFKEKTFKNLVNIYDYEEKNNLIYIVMEYCSHSLYEQIQKKTINPKDVRYVLKQIVNGLNELHSLGLAHRDLKPENILICQLQDRGHMQETYKLCDFGTSKQSEKLTTACVGTPYYIAPEQLQQQEYDKSVDIWALGAVMYELFTNTPLFPGTTISQIYDKIQNLDINAKIDNLQDLDIKYKQLLKRMLNKNPKGRISIEQIRSIIEERVSLSVERKPQNNPANSQLKELKQLNLIQPTKISSQINGSKPPINFNIPLKQPSQIQFQNNIQPPMKSLNQQNYNFSQINQSNKQNINQSRNQIEFQGQQRRSAPELVQNISNIGK</sequence>
<keyword evidence="4" id="KW-0808">Transferase</keyword>
<dbReference type="GO" id="GO:0044773">
    <property type="term" value="P:mitotic DNA damage checkpoint signaling"/>
    <property type="evidence" value="ECO:0007669"/>
    <property type="project" value="TreeGrafter"/>
</dbReference>
<evidence type="ECO:0000256" key="2">
    <source>
        <dbReference type="ARBA" id="ARBA00022840"/>
    </source>
</evidence>
<dbReference type="GO" id="GO:0005737">
    <property type="term" value="C:cytoplasm"/>
    <property type="evidence" value="ECO:0007669"/>
    <property type="project" value="TreeGrafter"/>
</dbReference>
<accession>A0A8S1RZY0</accession>
<protein>
    <recommendedName>
        <fullName evidence="5">Protein kinase domain-containing protein</fullName>
    </recommendedName>
</protein>
<dbReference type="Pfam" id="PF00069">
    <property type="entry name" value="Pkinase"/>
    <property type="match status" value="1"/>
</dbReference>
<dbReference type="InterPro" id="IPR017441">
    <property type="entry name" value="Protein_kinase_ATP_BS"/>
</dbReference>
<dbReference type="InterPro" id="IPR000719">
    <property type="entry name" value="Prot_kinase_dom"/>
</dbReference>
<keyword evidence="1 3" id="KW-0547">Nucleotide-binding</keyword>
<dbReference type="SMART" id="SM00220">
    <property type="entry name" value="S_TKc"/>
    <property type="match status" value="1"/>
</dbReference>
<dbReference type="GO" id="GO:0005524">
    <property type="term" value="F:ATP binding"/>
    <property type="evidence" value="ECO:0007669"/>
    <property type="project" value="UniProtKB-UniRule"/>
</dbReference>
<evidence type="ECO:0000256" key="1">
    <source>
        <dbReference type="ARBA" id="ARBA00022741"/>
    </source>
</evidence>
<gene>
    <name evidence="6" type="ORF">POCTA_138.1.T0040269</name>
</gene>
<keyword evidence="4" id="KW-0418">Kinase</keyword>
<comment type="caution">
    <text evidence="6">The sequence shown here is derived from an EMBL/GenBank/DDBJ whole genome shotgun (WGS) entry which is preliminary data.</text>
</comment>
<dbReference type="InterPro" id="IPR008271">
    <property type="entry name" value="Ser/Thr_kinase_AS"/>
</dbReference>
<evidence type="ECO:0000313" key="6">
    <source>
        <dbReference type="EMBL" id="CAD8133067.1"/>
    </source>
</evidence>
<dbReference type="OMA" id="MEYCSHS"/>
<dbReference type="Proteomes" id="UP000683925">
    <property type="component" value="Unassembled WGS sequence"/>
</dbReference>
<keyword evidence="4" id="KW-0723">Serine/threonine-protein kinase</keyword>
<dbReference type="GO" id="GO:0004674">
    <property type="term" value="F:protein serine/threonine kinase activity"/>
    <property type="evidence" value="ECO:0007669"/>
    <property type="project" value="UniProtKB-KW"/>
</dbReference>
<dbReference type="OrthoDB" id="7869584at2759"/>
<dbReference type="PROSITE" id="PS50011">
    <property type="entry name" value="PROTEIN_KINASE_DOM"/>
    <property type="match status" value="1"/>
</dbReference>
<evidence type="ECO:0000313" key="7">
    <source>
        <dbReference type="Proteomes" id="UP000683925"/>
    </source>
</evidence>
<dbReference type="EMBL" id="CAJJDP010000003">
    <property type="protein sequence ID" value="CAD8133067.1"/>
    <property type="molecule type" value="Genomic_DNA"/>
</dbReference>
<dbReference type="PROSITE" id="PS00107">
    <property type="entry name" value="PROTEIN_KINASE_ATP"/>
    <property type="match status" value="1"/>
</dbReference>
<evidence type="ECO:0000256" key="3">
    <source>
        <dbReference type="PROSITE-ProRule" id="PRU10141"/>
    </source>
</evidence>
<dbReference type="GO" id="GO:0005634">
    <property type="term" value="C:nucleus"/>
    <property type="evidence" value="ECO:0007669"/>
    <property type="project" value="TreeGrafter"/>
</dbReference>